<accession>W2NM10</accession>
<proteinExistence type="predicted"/>
<feature type="transmembrane region" description="Helical" evidence="1">
    <location>
        <begin position="174"/>
        <end position="197"/>
    </location>
</feature>
<gene>
    <name evidence="2" type="ORF">L914_06194</name>
</gene>
<feature type="transmembrane region" description="Helical" evidence="1">
    <location>
        <begin position="39"/>
        <end position="58"/>
    </location>
</feature>
<feature type="transmembrane region" description="Helical" evidence="1">
    <location>
        <begin position="452"/>
        <end position="474"/>
    </location>
</feature>
<dbReference type="VEuPathDB" id="FungiDB:PPTG_24932"/>
<feature type="transmembrane region" description="Helical" evidence="1">
    <location>
        <begin position="78"/>
        <end position="97"/>
    </location>
</feature>
<name>W2NM10_PHYNI</name>
<evidence type="ECO:0000256" key="1">
    <source>
        <dbReference type="SAM" id="Phobius"/>
    </source>
</evidence>
<feature type="transmembrane region" description="Helical" evidence="1">
    <location>
        <begin position="109"/>
        <end position="133"/>
    </location>
</feature>
<keyword evidence="1" id="KW-0812">Transmembrane</keyword>
<feature type="transmembrane region" description="Helical" evidence="1">
    <location>
        <begin position="139"/>
        <end position="162"/>
    </location>
</feature>
<reference evidence="2" key="1">
    <citation type="submission" date="2013-11" db="EMBL/GenBank/DDBJ databases">
        <title>The Genome Sequence of Phytophthora parasitica IAC_01/95.</title>
        <authorList>
            <consortium name="The Broad Institute Genomics Platform"/>
            <person name="Russ C."/>
            <person name="Tyler B."/>
            <person name="Panabieres F."/>
            <person name="Shan W."/>
            <person name="Tripathy S."/>
            <person name="Grunwald N."/>
            <person name="Machado M."/>
            <person name="Johnson C.S."/>
            <person name="Arredondo F."/>
            <person name="Hong C."/>
            <person name="Coffey M."/>
            <person name="Young S.K."/>
            <person name="Zeng Q."/>
            <person name="Gargeya S."/>
            <person name="Fitzgerald M."/>
            <person name="Abouelleil A."/>
            <person name="Alvarado L."/>
            <person name="Chapman S.B."/>
            <person name="Gainer-Dewar J."/>
            <person name="Goldberg J."/>
            <person name="Griggs A."/>
            <person name="Gujja S."/>
            <person name="Hansen M."/>
            <person name="Howarth C."/>
            <person name="Imamovic A."/>
            <person name="Ireland A."/>
            <person name="Larimer J."/>
            <person name="McCowan C."/>
            <person name="Murphy C."/>
            <person name="Pearson M."/>
            <person name="Poon T.W."/>
            <person name="Priest M."/>
            <person name="Roberts A."/>
            <person name="Saif S."/>
            <person name="Shea T."/>
            <person name="Sykes S."/>
            <person name="Wortman J."/>
            <person name="Nusbaum C."/>
            <person name="Birren B."/>
        </authorList>
    </citation>
    <scope>NUCLEOTIDE SEQUENCE [LARGE SCALE GENOMIC DNA]</scope>
    <source>
        <strain evidence="2">IAC_01/95</strain>
    </source>
</reference>
<dbReference type="AlphaFoldDB" id="W2NM10"/>
<keyword evidence="1" id="KW-1133">Transmembrane helix</keyword>
<protein>
    <submittedName>
        <fullName evidence="2">Uncharacterized protein</fullName>
    </submittedName>
</protein>
<feature type="transmembrane region" description="Helical" evidence="1">
    <location>
        <begin position="409"/>
        <end position="432"/>
    </location>
</feature>
<organism evidence="2">
    <name type="scientific">Phytophthora nicotianae</name>
    <name type="common">Potato buckeye rot agent</name>
    <name type="synonym">Phytophthora parasitica</name>
    <dbReference type="NCBI Taxonomy" id="4792"/>
    <lineage>
        <taxon>Eukaryota</taxon>
        <taxon>Sar</taxon>
        <taxon>Stramenopiles</taxon>
        <taxon>Oomycota</taxon>
        <taxon>Peronosporomycetes</taxon>
        <taxon>Peronosporales</taxon>
        <taxon>Peronosporaceae</taxon>
        <taxon>Phytophthora</taxon>
    </lineage>
</organism>
<dbReference type="VEuPathDB" id="FungiDB:PPTG_20179"/>
<keyword evidence="1" id="KW-0472">Membrane</keyword>
<sequence length="534" mass="61387">MGLCQWLVNVWDAIQIELKGTYSPDRVLALHDYTNSTPWWRIIAVVVLTPLPCLAYICLPEFVNLGPPSLGMEQNKTFFGRFFLSYTMWCLLQMHMISERMPLLSLTKLQLVASAVSVAILSTGVELLYAWWIGFPVPYTIHMMAVPYVSLMFFALAIVWYPHVRQNLKLLWKIADAILICVCHGLVIIGYPIFYYAFQKIDDDIARTAFSMVLPILKTFYRGLFYYLCHSASGQRIAITVVFNADMVNALFVNFCMQYQPSFLTTGSLMVANAVQVMLMIHDIDVVRNQIADTAKKIVQLRKTDKHASELPGDRIATYYMLPRAADIFHRYTFDTMEVEIMRAEQYKGPSATDWSQESALPVVPFNNSVPVFSPRSKSMVGTLSELEQLERKYASLVRKLMYASEFSILTAYAEFITPIVYSLYLFTVFNMPNRDYYSQIANMDSMHLAKTVLNVLLYSLVELTAFTVLTLTLKRRLDFSTMHQLVFVLDREMIHVQTAIILWVFYTTQISLEHYGTDYSFEFAWLHSNSTIA</sequence>
<evidence type="ECO:0000313" key="2">
    <source>
        <dbReference type="EMBL" id="ETM49590.1"/>
    </source>
</evidence>
<dbReference type="Proteomes" id="UP000054532">
    <property type="component" value="Unassembled WGS sequence"/>
</dbReference>
<dbReference type="EMBL" id="KI692173">
    <property type="protein sequence ID" value="ETM49590.1"/>
    <property type="molecule type" value="Genomic_DNA"/>
</dbReference>